<keyword evidence="7" id="KW-1185">Reference proteome</keyword>
<dbReference type="Proteomes" id="UP000245667">
    <property type="component" value="Unassembled WGS sequence"/>
</dbReference>
<name>A0A316DUD3_9FLAO</name>
<accession>A0A316DUD3</accession>
<dbReference type="InterPro" id="IPR027385">
    <property type="entry name" value="Beta-barrel_OMP"/>
</dbReference>
<dbReference type="EMBL" id="QGGQ01000010">
    <property type="protein sequence ID" value="PWK21674.1"/>
    <property type="molecule type" value="Genomic_DNA"/>
</dbReference>
<reference evidence="5 6" key="1">
    <citation type="submission" date="2018-05" db="EMBL/GenBank/DDBJ databases">
        <title>Genomic Encyclopedia of Archaeal and Bacterial Type Strains, Phase II (KMG-II): from individual species to whole genera.</title>
        <authorList>
            <person name="Goeker M."/>
        </authorList>
    </citation>
    <scope>NUCLEOTIDE SEQUENCE [LARGE SCALE GENOMIC DNA]</scope>
    <source>
        <strain evidence="5 6">DSM 23514</strain>
    </source>
</reference>
<dbReference type="Pfam" id="PF13505">
    <property type="entry name" value="OMP_b-brl"/>
    <property type="match status" value="1"/>
</dbReference>
<feature type="signal peptide" evidence="2">
    <location>
        <begin position="1"/>
        <end position="19"/>
    </location>
</feature>
<evidence type="ECO:0000313" key="6">
    <source>
        <dbReference type="Proteomes" id="UP000245667"/>
    </source>
</evidence>
<evidence type="ECO:0000313" key="4">
    <source>
        <dbReference type="EMBL" id="MBD1261988.1"/>
    </source>
</evidence>
<evidence type="ECO:0000256" key="2">
    <source>
        <dbReference type="SAM" id="SignalP"/>
    </source>
</evidence>
<reference evidence="4 7" key="2">
    <citation type="submission" date="2020-07" db="EMBL/GenBank/DDBJ databases">
        <title>The draft genome sequence of Maribacter polysiphoniae KCTC 22021.</title>
        <authorList>
            <person name="Mu L."/>
        </authorList>
    </citation>
    <scope>NUCLEOTIDE SEQUENCE [LARGE SCALE GENOMIC DNA]</scope>
    <source>
        <strain evidence="4 7">KCTC 22021</strain>
    </source>
</reference>
<gene>
    <name evidence="4" type="ORF">HZY62_15405</name>
    <name evidence="5" type="ORF">LX92_03453</name>
</gene>
<dbReference type="Proteomes" id="UP000651837">
    <property type="component" value="Unassembled WGS sequence"/>
</dbReference>
<dbReference type="EMBL" id="JACWLN010000008">
    <property type="protein sequence ID" value="MBD1261988.1"/>
    <property type="molecule type" value="Genomic_DNA"/>
</dbReference>
<evidence type="ECO:0000256" key="1">
    <source>
        <dbReference type="ARBA" id="ARBA00022729"/>
    </source>
</evidence>
<comment type="caution">
    <text evidence="5">The sequence shown here is derived from an EMBL/GenBank/DDBJ whole genome shotgun (WGS) entry which is preliminary data.</text>
</comment>
<keyword evidence="1 2" id="KW-0732">Signal</keyword>
<evidence type="ECO:0000259" key="3">
    <source>
        <dbReference type="Pfam" id="PF13505"/>
    </source>
</evidence>
<sequence length="196" mass="22583">MKLNLLLLPVLFFSINSIAQDLNHKWNVEANYSVIPEEGFSGDHNIIEFGVKYRFIDYDFVQIGLGINSGYSQKVYDEFNIDGKVKRYYFQPRLFSEFKIPGLDRLRPTIGLGYSIMNEDSSVISIGEDVSGNTTNGGFNFNLGLTYDITDRFFIQAQYDFINLNVRDEFTFQGEVIKPNYNEKLNNLKIGVGFRF</sequence>
<dbReference type="Gene3D" id="2.40.160.20">
    <property type="match status" value="1"/>
</dbReference>
<dbReference type="SUPFAM" id="SSF56925">
    <property type="entry name" value="OMPA-like"/>
    <property type="match status" value="1"/>
</dbReference>
<proteinExistence type="predicted"/>
<feature type="chain" id="PRO_5016306810" evidence="2">
    <location>
        <begin position="20"/>
        <end position="196"/>
    </location>
</feature>
<evidence type="ECO:0000313" key="7">
    <source>
        <dbReference type="Proteomes" id="UP000651837"/>
    </source>
</evidence>
<organism evidence="5 6">
    <name type="scientific">Maribacter polysiphoniae</name>
    <dbReference type="NCBI Taxonomy" id="429344"/>
    <lineage>
        <taxon>Bacteria</taxon>
        <taxon>Pseudomonadati</taxon>
        <taxon>Bacteroidota</taxon>
        <taxon>Flavobacteriia</taxon>
        <taxon>Flavobacteriales</taxon>
        <taxon>Flavobacteriaceae</taxon>
        <taxon>Maribacter</taxon>
    </lineage>
</organism>
<protein>
    <submittedName>
        <fullName evidence="5">Opacity protein-like surface antigen</fullName>
    </submittedName>
    <submittedName>
        <fullName evidence="4">Porin family protein</fullName>
    </submittedName>
</protein>
<dbReference type="InterPro" id="IPR011250">
    <property type="entry name" value="OMP/PagP_B-barrel"/>
</dbReference>
<feature type="domain" description="Outer membrane protein beta-barrel" evidence="3">
    <location>
        <begin position="6"/>
        <end position="196"/>
    </location>
</feature>
<evidence type="ECO:0000313" key="5">
    <source>
        <dbReference type="EMBL" id="PWK21674.1"/>
    </source>
</evidence>
<dbReference type="RefSeq" id="WP_109653266.1">
    <property type="nucleotide sequence ID" value="NZ_JACWLN010000008.1"/>
</dbReference>
<dbReference type="AlphaFoldDB" id="A0A316DUD3"/>
<dbReference type="OrthoDB" id="1438113at2"/>